<dbReference type="SUPFAM" id="SSF53850">
    <property type="entry name" value="Periplasmic binding protein-like II"/>
    <property type="match status" value="1"/>
</dbReference>
<dbReference type="GO" id="GO:0003700">
    <property type="term" value="F:DNA-binding transcription factor activity"/>
    <property type="evidence" value="ECO:0007669"/>
    <property type="project" value="InterPro"/>
</dbReference>
<dbReference type="GO" id="GO:0032993">
    <property type="term" value="C:protein-DNA complex"/>
    <property type="evidence" value="ECO:0007669"/>
    <property type="project" value="TreeGrafter"/>
</dbReference>
<reference evidence="7 8" key="1">
    <citation type="submission" date="2018-07" db="EMBL/GenBank/DDBJ databases">
        <title>Motiliproteus coralliicola sp. nov., a bacterium isolated from Coral.</title>
        <authorList>
            <person name="Wang G."/>
        </authorList>
    </citation>
    <scope>NUCLEOTIDE SEQUENCE [LARGE SCALE GENOMIC DNA]</scope>
    <source>
        <strain evidence="7 8">C34</strain>
    </source>
</reference>
<feature type="domain" description="HTH lysR-type" evidence="6">
    <location>
        <begin position="1"/>
        <end position="58"/>
    </location>
</feature>
<sequence length="296" mass="33164">MTLTELRYIVALATECHFGRAAERCFVSQPTLSIAVKKLESELGVALFERHKNRVQLTPSGEQIIEQARKVLNEAKRVEELAQLGRDPLTTPLRLGAIYTIAPYLFPHLVPRIRQQAPNLPLYLEENFTHKLREKLLAGELDAIVIALPFEAPDVLVRELYDETFVALLPEDHPWSERERLDPEELEQIPMLMLGEGHCFRDQVLEACSGLGSENNLITEGGSLETIRHMVATGLGSTVLPRSAIDPDHPPKLAKVVPFNPPVPKRTLALAWRTSFPRPKAIDLLCDSIRLCPAGR</sequence>
<evidence type="ECO:0000259" key="6">
    <source>
        <dbReference type="PROSITE" id="PS50931"/>
    </source>
</evidence>
<dbReference type="InterPro" id="IPR036390">
    <property type="entry name" value="WH_DNA-bd_sf"/>
</dbReference>
<evidence type="ECO:0000256" key="1">
    <source>
        <dbReference type="ARBA" id="ARBA00009437"/>
    </source>
</evidence>
<dbReference type="CDD" id="cd08411">
    <property type="entry name" value="PBP2_OxyR"/>
    <property type="match status" value="1"/>
</dbReference>
<gene>
    <name evidence="7" type="ORF">DV711_15870</name>
</gene>
<dbReference type="Pfam" id="PF00126">
    <property type="entry name" value="HTH_1"/>
    <property type="match status" value="1"/>
</dbReference>
<dbReference type="Gene3D" id="1.10.10.10">
    <property type="entry name" value="Winged helix-like DNA-binding domain superfamily/Winged helix DNA-binding domain"/>
    <property type="match status" value="1"/>
</dbReference>
<dbReference type="PRINTS" id="PR00039">
    <property type="entry name" value="HTHLYSR"/>
</dbReference>
<dbReference type="Pfam" id="PF03466">
    <property type="entry name" value="LysR_substrate"/>
    <property type="match status" value="1"/>
</dbReference>
<dbReference type="InterPro" id="IPR000847">
    <property type="entry name" value="LysR_HTH_N"/>
</dbReference>
<dbReference type="Gene3D" id="3.40.190.10">
    <property type="entry name" value="Periplasmic binding protein-like II"/>
    <property type="match status" value="2"/>
</dbReference>
<dbReference type="PROSITE" id="PS50931">
    <property type="entry name" value="HTH_LYSR"/>
    <property type="match status" value="1"/>
</dbReference>
<dbReference type="FunFam" id="1.10.10.10:FF:000001">
    <property type="entry name" value="LysR family transcriptional regulator"/>
    <property type="match status" value="1"/>
</dbReference>
<keyword evidence="5" id="KW-0804">Transcription</keyword>
<proteinExistence type="inferred from homology"/>
<dbReference type="RefSeq" id="WP_114696690.1">
    <property type="nucleotide sequence ID" value="NZ_QQOH01000004.1"/>
</dbReference>
<evidence type="ECO:0000313" key="7">
    <source>
        <dbReference type="EMBL" id="RDE19068.1"/>
    </source>
</evidence>
<dbReference type="AlphaFoldDB" id="A0A369WAL9"/>
<dbReference type="OrthoDB" id="9775392at2"/>
<comment type="similarity">
    <text evidence="1">Belongs to the LysR transcriptional regulatory family.</text>
</comment>
<organism evidence="7 8">
    <name type="scientific">Motiliproteus coralliicola</name>
    <dbReference type="NCBI Taxonomy" id="2283196"/>
    <lineage>
        <taxon>Bacteria</taxon>
        <taxon>Pseudomonadati</taxon>
        <taxon>Pseudomonadota</taxon>
        <taxon>Gammaproteobacteria</taxon>
        <taxon>Oceanospirillales</taxon>
        <taxon>Oceanospirillaceae</taxon>
        <taxon>Motiliproteus</taxon>
    </lineage>
</organism>
<protein>
    <submittedName>
        <fullName evidence="7">LysR family transcriptional regulator</fullName>
    </submittedName>
</protein>
<keyword evidence="4" id="KW-0010">Activator</keyword>
<keyword evidence="8" id="KW-1185">Reference proteome</keyword>
<evidence type="ECO:0000313" key="8">
    <source>
        <dbReference type="Proteomes" id="UP000253769"/>
    </source>
</evidence>
<dbReference type="EMBL" id="QQOH01000004">
    <property type="protein sequence ID" value="RDE19068.1"/>
    <property type="molecule type" value="Genomic_DNA"/>
</dbReference>
<accession>A0A369WAL9</accession>
<dbReference type="Proteomes" id="UP000253769">
    <property type="component" value="Unassembled WGS sequence"/>
</dbReference>
<evidence type="ECO:0000256" key="2">
    <source>
        <dbReference type="ARBA" id="ARBA00023015"/>
    </source>
</evidence>
<evidence type="ECO:0000256" key="3">
    <source>
        <dbReference type="ARBA" id="ARBA00023125"/>
    </source>
</evidence>
<dbReference type="PANTHER" id="PTHR30346:SF26">
    <property type="entry name" value="HYDROGEN PEROXIDE-INDUCIBLE GENES ACTIVATOR"/>
    <property type="match status" value="1"/>
</dbReference>
<dbReference type="InterPro" id="IPR005119">
    <property type="entry name" value="LysR_subst-bd"/>
</dbReference>
<dbReference type="PANTHER" id="PTHR30346">
    <property type="entry name" value="TRANSCRIPTIONAL DUAL REGULATOR HCAR-RELATED"/>
    <property type="match status" value="1"/>
</dbReference>
<evidence type="ECO:0000256" key="5">
    <source>
        <dbReference type="ARBA" id="ARBA00023163"/>
    </source>
</evidence>
<comment type="caution">
    <text evidence="7">The sequence shown here is derived from an EMBL/GenBank/DDBJ whole genome shotgun (WGS) entry which is preliminary data.</text>
</comment>
<keyword evidence="3" id="KW-0238">DNA-binding</keyword>
<dbReference type="SUPFAM" id="SSF46785">
    <property type="entry name" value="Winged helix' DNA-binding domain"/>
    <property type="match status" value="1"/>
</dbReference>
<dbReference type="InterPro" id="IPR036388">
    <property type="entry name" value="WH-like_DNA-bd_sf"/>
</dbReference>
<dbReference type="GO" id="GO:0003677">
    <property type="term" value="F:DNA binding"/>
    <property type="evidence" value="ECO:0007669"/>
    <property type="project" value="UniProtKB-KW"/>
</dbReference>
<evidence type="ECO:0000256" key="4">
    <source>
        <dbReference type="ARBA" id="ARBA00023159"/>
    </source>
</evidence>
<keyword evidence="2" id="KW-0805">Transcription regulation</keyword>
<name>A0A369WAL9_9GAMM</name>